<accession>A0A0U5G5F3</accession>
<feature type="compositionally biased region" description="Acidic residues" evidence="1">
    <location>
        <begin position="383"/>
        <end position="392"/>
    </location>
</feature>
<feature type="compositionally biased region" description="Low complexity" evidence="1">
    <location>
        <begin position="128"/>
        <end position="138"/>
    </location>
</feature>
<name>A0A0U5G5F3_ASPCI</name>
<sequence>MKSATTTTKLPNGHGSLYKEVRFSPTATPIRRSHSVPNNHPTLNPDPARTLEMKKETLPALAIGYLEESRSLLNRQRINFDRERILFAEERQLWDKERELLKIRIAELESLLKSKGVATGAVPPTSHGISFSSSTSPSQVWEGSSPMSRPTRVFPDEEKPEIQSQFQFHLSTVLEQGGGSQTTGLPAPSLDAALSPKSRATDSTTSVPVPIEKLDSRLDGITLKSSALPPDVVARVMTPPSPSSRETSPNSSHDKPSMERRNSVKLKLSDLGAPERNLVRDAGHTPMVVIDRDVDTAQGSPGEGPALVEGPLTPPVTRVRQPTERSDSYFSGVIDLPEDPALKGPLSLVNEKDHDNDFLSEVDQKLLSQARQILGDGSKREDANDDDDAGDETAEKPSGQGEAEPEIRFKSTTNFGTAFGQSI</sequence>
<evidence type="ECO:0000256" key="1">
    <source>
        <dbReference type="SAM" id="MobiDB-lite"/>
    </source>
</evidence>
<dbReference type="AlphaFoldDB" id="A0A0U5G5F3"/>
<dbReference type="Proteomes" id="UP000054771">
    <property type="component" value="Unassembled WGS sequence"/>
</dbReference>
<reference evidence="3" key="1">
    <citation type="journal article" date="2016" name="Genome Announc.">
        <title>Draft genome sequences of fungus Aspergillus calidoustus.</title>
        <authorList>
            <person name="Horn F."/>
            <person name="Linde J."/>
            <person name="Mattern D.J."/>
            <person name="Walther G."/>
            <person name="Guthke R."/>
            <person name="Scherlach K."/>
            <person name="Martin K."/>
            <person name="Brakhage A.A."/>
            <person name="Petzke L."/>
            <person name="Valiante V."/>
        </authorList>
    </citation>
    <scope>NUCLEOTIDE SEQUENCE [LARGE SCALE GENOMIC DNA]</scope>
    <source>
        <strain evidence="3">SF006504</strain>
    </source>
</reference>
<dbReference type="OrthoDB" id="5427699at2759"/>
<feature type="region of interest" description="Disordered" evidence="1">
    <location>
        <begin position="176"/>
        <end position="208"/>
    </location>
</feature>
<keyword evidence="3" id="KW-1185">Reference proteome</keyword>
<feature type="region of interest" description="Disordered" evidence="1">
    <location>
        <begin position="369"/>
        <end position="423"/>
    </location>
</feature>
<feature type="region of interest" description="Disordered" evidence="1">
    <location>
        <begin position="128"/>
        <end position="153"/>
    </location>
</feature>
<feature type="region of interest" description="Disordered" evidence="1">
    <location>
        <begin position="231"/>
        <end position="336"/>
    </location>
</feature>
<organism evidence="2 3">
    <name type="scientific">Aspergillus calidoustus</name>
    <dbReference type="NCBI Taxonomy" id="454130"/>
    <lineage>
        <taxon>Eukaryota</taxon>
        <taxon>Fungi</taxon>
        <taxon>Dikarya</taxon>
        <taxon>Ascomycota</taxon>
        <taxon>Pezizomycotina</taxon>
        <taxon>Eurotiomycetes</taxon>
        <taxon>Eurotiomycetidae</taxon>
        <taxon>Eurotiales</taxon>
        <taxon>Aspergillaceae</taxon>
        <taxon>Aspergillus</taxon>
        <taxon>Aspergillus subgen. Nidulantes</taxon>
    </lineage>
</organism>
<feature type="compositionally biased region" description="Polar residues" evidence="1">
    <location>
        <begin position="410"/>
        <end position="423"/>
    </location>
</feature>
<gene>
    <name evidence="2" type="ORF">ASPCAL05876</name>
</gene>
<feature type="region of interest" description="Disordered" evidence="1">
    <location>
        <begin position="29"/>
        <end position="48"/>
    </location>
</feature>
<feature type="compositionally biased region" description="Polar residues" evidence="1">
    <location>
        <begin position="139"/>
        <end position="148"/>
    </location>
</feature>
<protein>
    <submittedName>
        <fullName evidence="2">Uncharacterized protein</fullName>
    </submittedName>
</protein>
<dbReference type="OMA" id="ASFECER"/>
<evidence type="ECO:0000313" key="2">
    <source>
        <dbReference type="EMBL" id="CEL04751.1"/>
    </source>
</evidence>
<dbReference type="STRING" id="454130.A0A0U5G5F3"/>
<evidence type="ECO:0000313" key="3">
    <source>
        <dbReference type="Proteomes" id="UP000054771"/>
    </source>
</evidence>
<dbReference type="EMBL" id="CDMC01000004">
    <property type="protein sequence ID" value="CEL04751.1"/>
    <property type="molecule type" value="Genomic_DNA"/>
</dbReference>
<feature type="compositionally biased region" description="Basic and acidic residues" evidence="1">
    <location>
        <begin position="252"/>
        <end position="262"/>
    </location>
</feature>
<proteinExistence type="predicted"/>